<protein>
    <recommendedName>
        <fullName evidence="6">Ternary complex factor MIP1 leucine-zipper domain-containing protein</fullName>
    </recommendedName>
</protein>
<dbReference type="Pfam" id="PF04784">
    <property type="entry name" value="DUF547"/>
    <property type="match status" value="1"/>
</dbReference>
<dbReference type="InterPro" id="IPR006869">
    <property type="entry name" value="DUF547"/>
</dbReference>
<feature type="region of interest" description="Disordered" evidence="1">
    <location>
        <begin position="178"/>
        <end position="202"/>
    </location>
</feature>
<feature type="compositionally biased region" description="Polar residues" evidence="1">
    <location>
        <begin position="139"/>
        <end position="150"/>
    </location>
</feature>
<feature type="domain" description="Ternary complex factor MIP1 leucine-zipper" evidence="3">
    <location>
        <begin position="37"/>
        <end position="114"/>
    </location>
</feature>
<dbReference type="EMBL" id="JBEAFC010000001">
    <property type="protein sequence ID" value="KAL1569426.1"/>
    <property type="molecule type" value="Genomic_DNA"/>
</dbReference>
<gene>
    <name evidence="4" type="ORF">AAHA92_00907</name>
</gene>
<dbReference type="PANTHER" id="PTHR46248:SF9">
    <property type="entry name" value="EXPRESSED PROTEIN"/>
    <property type="match status" value="1"/>
</dbReference>
<evidence type="ECO:0000313" key="5">
    <source>
        <dbReference type="Proteomes" id="UP001567538"/>
    </source>
</evidence>
<reference evidence="4 5" key="1">
    <citation type="submission" date="2024-06" db="EMBL/GenBank/DDBJ databases">
        <title>A chromosome level genome sequence of Diviner's sage (Salvia divinorum).</title>
        <authorList>
            <person name="Ford S.A."/>
            <person name="Ro D.-K."/>
            <person name="Ness R.W."/>
            <person name="Phillips M.A."/>
        </authorList>
    </citation>
    <scope>NUCLEOTIDE SEQUENCE [LARGE SCALE GENOMIC DNA]</scope>
    <source>
        <strain evidence="4">SAF-2024a</strain>
        <tissue evidence="4">Leaf</tissue>
    </source>
</reference>
<feature type="compositionally biased region" description="Polar residues" evidence="1">
    <location>
        <begin position="1"/>
        <end position="20"/>
    </location>
</feature>
<feature type="domain" description="DUF547" evidence="2">
    <location>
        <begin position="317"/>
        <end position="446"/>
    </location>
</feature>
<evidence type="ECO:0008006" key="6">
    <source>
        <dbReference type="Google" id="ProtNLM"/>
    </source>
</evidence>
<dbReference type="Proteomes" id="UP001567538">
    <property type="component" value="Unassembled WGS sequence"/>
</dbReference>
<dbReference type="Pfam" id="PF14389">
    <property type="entry name" value="Lzipper-MIP1"/>
    <property type="match status" value="1"/>
</dbReference>
<evidence type="ECO:0000259" key="2">
    <source>
        <dbReference type="Pfam" id="PF04784"/>
    </source>
</evidence>
<feature type="region of interest" description="Disordered" evidence="1">
    <location>
        <begin position="1"/>
        <end position="36"/>
    </location>
</feature>
<keyword evidence="5" id="KW-1185">Reference proteome</keyword>
<dbReference type="PANTHER" id="PTHR46248">
    <property type="entry name" value="EXPRESSED PROTEIN"/>
    <property type="match status" value="1"/>
</dbReference>
<dbReference type="AlphaFoldDB" id="A0ABD1IQE3"/>
<proteinExistence type="predicted"/>
<evidence type="ECO:0000259" key="3">
    <source>
        <dbReference type="Pfam" id="PF14389"/>
    </source>
</evidence>
<comment type="caution">
    <text evidence="4">The sequence shown here is derived from an EMBL/GenBank/DDBJ whole genome shotgun (WGS) entry which is preliminary data.</text>
</comment>
<feature type="region of interest" description="Disordered" evidence="1">
    <location>
        <begin position="122"/>
        <end position="150"/>
    </location>
</feature>
<organism evidence="4 5">
    <name type="scientific">Salvia divinorum</name>
    <name type="common">Maria pastora</name>
    <name type="synonym">Diviner's sage</name>
    <dbReference type="NCBI Taxonomy" id="28513"/>
    <lineage>
        <taxon>Eukaryota</taxon>
        <taxon>Viridiplantae</taxon>
        <taxon>Streptophyta</taxon>
        <taxon>Embryophyta</taxon>
        <taxon>Tracheophyta</taxon>
        <taxon>Spermatophyta</taxon>
        <taxon>Magnoliopsida</taxon>
        <taxon>eudicotyledons</taxon>
        <taxon>Gunneridae</taxon>
        <taxon>Pentapetalae</taxon>
        <taxon>asterids</taxon>
        <taxon>lamiids</taxon>
        <taxon>Lamiales</taxon>
        <taxon>Lamiaceae</taxon>
        <taxon>Nepetoideae</taxon>
        <taxon>Mentheae</taxon>
        <taxon>Salviinae</taxon>
        <taxon>Salvia</taxon>
        <taxon>Salvia subgen. Calosphace</taxon>
    </lineage>
</organism>
<sequence>MNTRIGNNVNSRKPPQNGSKRGTAEKLGMPNRRRSARERKLALLQDIENLKKKLRHEENVHRALQRAFHRPLGALPRLPPYLPQYTLELVAEVAVLEEEVVRLEEKVVNFRQEAAHITACQDSTPDFPITTSKHKHSRASSQSEIDSGSSLSRMASFTKFVSLERSSDGSRKNEQILALDTQSDKDSNSTPLPVKKHSSKKQCRIVEQAHDERGGDVESEANKTSQDVLNCLISIFVRMSSSRSKTIDLSSLAFSEESSFRDPYFNSSELKKRDVGVYKHLYVIEAHQVDLKRRANAAFLIRRLRILLDKLASLKLEDLSHHQKLAFWINTYNSCVMNAFLQEGIPESSDTTVVQMQKASITVGGYVLNALTIEHLILRLPYHLKYTCTKSTRNDEKEICRMLGLEWSEPLVTFALSSGSWSCPALRVYTASQIESELEAAKKAYLQAAVGISAASNKLVVPKLLDWYLLDFAKEMDALLDWVCLQLPDELRKEAVRCLGSKDKETVSDLVEVMPYNFSFRYLVHR</sequence>
<accession>A0ABD1IQE3</accession>
<name>A0ABD1IQE3_SALDI</name>
<evidence type="ECO:0000313" key="4">
    <source>
        <dbReference type="EMBL" id="KAL1569426.1"/>
    </source>
</evidence>
<evidence type="ECO:0000256" key="1">
    <source>
        <dbReference type="SAM" id="MobiDB-lite"/>
    </source>
</evidence>
<dbReference type="InterPro" id="IPR025757">
    <property type="entry name" value="MIP1_Leuzipper"/>
</dbReference>